<dbReference type="PANTHER" id="PTHR11431">
    <property type="entry name" value="FERRITIN"/>
    <property type="match status" value="1"/>
</dbReference>
<evidence type="ECO:0000256" key="2">
    <source>
        <dbReference type="ARBA" id="ARBA00022434"/>
    </source>
</evidence>
<dbReference type="InterPro" id="IPR009040">
    <property type="entry name" value="Ferritin-like_diiron"/>
</dbReference>
<comment type="similarity">
    <text evidence="1 6">Belongs to the ferritin family.</text>
</comment>
<dbReference type="InterPro" id="IPR001519">
    <property type="entry name" value="Ferritin"/>
</dbReference>
<dbReference type="PROSITE" id="PS50905">
    <property type="entry name" value="FERRITIN_LIKE"/>
    <property type="match status" value="1"/>
</dbReference>
<comment type="function">
    <text evidence="6">Stores iron in a soluble, non-toxic, readily available form. Important for iron homeostasis. Iron is taken up in the ferrous form and deposited as ferric hydroxides after oxidation.</text>
</comment>
<dbReference type="GO" id="GO:0005737">
    <property type="term" value="C:cytoplasm"/>
    <property type="evidence" value="ECO:0007669"/>
    <property type="project" value="TreeGrafter"/>
</dbReference>
<evidence type="ECO:0000313" key="8">
    <source>
        <dbReference type="EMBL" id="CAA9999344.1"/>
    </source>
</evidence>
<dbReference type="InterPro" id="IPR008331">
    <property type="entry name" value="Ferritin_DPS_dom"/>
</dbReference>
<gene>
    <name evidence="8" type="ORF">NTEN_LOCUS5627</name>
    <name evidence="9" type="ORF">NTEN_LOCUS8662</name>
</gene>
<evidence type="ECO:0000256" key="6">
    <source>
        <dbReference type="RuleBase" id="RU361145"/>
    </source>
</evidence>
<dbReference type="GO" id="GO:0008198">
    <property type="term" value="F:ferrous iron binding"/>
    <property type="evidence" value="ECO:0007669"/>
    <property type="project" value="TreeGrafter"/>
</dbReference>
<dbReference type="GO" id="GO:0004322">
    <property type="term" value="F:ferroxidase activity"/>
    <property type="evidence" value="ECO:0007669"/>
    <property type="project" value="UniProtKB-EC"/>
</dbReference>
<keyword evidence="4 5" id="KW-0408">Iron</keyword>
<proteinExistence type="inferred from homology"/>
<evidence type="ECO:0000313" key="9">
    <source>
        <dbReference type="EMBL" id="CAB0002939.1"/>
    </source>
</evidence>
<reference evidence="8 10" key="1">
    <citation type="submission" date="2020-02" db="EMBL/GenBank/DDBJ databases">
        <authorList>
            <person name="Ferguson B K."/>
        </authorList>
    </citation>
    <scope>NUCLEOTIDE SEQUENCE [LARGE SCALE GENOMIC DNA]</scope>
</reference>
<sequence length="203" mass="23473">MSRKLLCARAVLANASKLVSFGSGSRESSIRLNFSEEIEESISDQISKELTAAYTYFAISSVFGNDTQALPGFHWLFDEFAKEELGHAKLWVDYLNIRGGKAKFKTVECVENEDWTPLKAVEKAIKMEKAMTWDLEKLRDLADKHCDYHFGKFVEDDFLTEQYDGLKKLGDLKTQIERVDDSFGLYMLDYNIFKKYKKKEKDE</sequence>
<dbReference type="GO" id="GO:0006879">
    <property type="term" value="P:intracellular iron ion homeostasis"/>
    <property type="evidence" value="ECO:0007669"/>
    <property type="project" value="UniProtKB-KW"/>
</dbReference>
<evidence type="ECO:0000256" key="4">
    <source>
        <dbReference type="ARBA" id="ARBA00023004"/>
    </source>
</evidence>
<dbReference type="InterPro" id="IPR012347">
    <property type="entry name" value="Ferritin-like"/>
</dbReference>
<name>A0A6H5GAG0_9HEMI</name>
<protein>
    <recommendedName>
        <fullName evidence="6">Ferritin</fullName>
        <ecNumber evidence="6">1.16.3.1</ecNumber>
    </recommendedName>
</protein>
<dbReference type="CDD" id="cd01056">
    <property type="entry name" value="Euk_Ferritin"/>
    <property type="match status" value="1"/>
</dbReference>
<dbReference type="PANTHER" id="PTHR11431:SF75">
    <property type="entry name" value="FERRITIN"/>
    <property type="match status" value="1"/>
</dbReference>
<evidence type="ECO:0000256" key="3">
    <source>
        <dbReference type="ARBA" id="ARBA00022723"/>
    </source>
</evidence>
<accession>A0A6H5GAG0</accession>
<keyword evidence="3 5" id="KW-0479">Metal-binding</keyword>
<dbReference type="Proteomes" id="UP000479000">
    <property type="component" value="Unassembled WGS sequence"/>
</dbReference>
<dbReference type="OrthoDB" id="186462at2759"/>
<dbReference type="EMBL" id="CADCXU010008677">
    <property type="protein sequence ID" value="CAA9999344.1"/>
    <property type="molecule type" value="Genomic_DNA"/>
</dbReference>
<keyword evidence="6" id="KW-0560">Oxidoreductase</keyword>
<evidence type="ECO:0000256" key="5">
    <source>
        <dbReference type="PIRSR" id="PIRSR601519-1"/>
    </source>
</evidence>
<dbReference type="EC" id="1.16.3.1" evidence="6"/>
<dbReference type="InterPro" id="IPR009078">
    <property type="entry name" value="Ferritin-like_SF"/>
</dbReference>
<dbReference type="EMBL" id="CADCXU010013192">
    <property type="protein sequence ID" value="CAB0002939.1"/>
    <property type="molecule type" value="Genomic_DNA"/>
</dbReference>
<evidence type="ECO:0000313" key="10">
    <source>
        <dbReference type="Proteomes" id="UP000479000"/>
    </source>
</evidence>
<keyword evidence="10" id="KW-1185">Reference proteome</keyword>
<dbReference type="AlphaFoldDB" id="A0A6H5GAG0"/>
<feature type="binding site" evidence="5">
    <location>
        <position position="128"/>
    </location>
    <ligand>
        <name>Fe cation</name>
        <dbReference type="ChEBI" id="CHEBI:24875"/>
        <label>1</label>
    </ligand>
</feature>
<keyword evidence="2 6" id="KW-0409">Iron storage</keyword>
<feature type="binding site" evidence="5">
    <location>
        <position position="87"/>
    </location>
    <ligand>
        <name>Fe cation</name>
        <dbReference type="ChEBI" id="CHEBI:24875"/>
        <label>1</label>
    </ligand>
</feature>
<feature type="binding site" evidence="5">
    <location>
        <position position="84"/>
    </location>
    <ligand>
        <name>Fe cation</name>
        <dbReference type="ChEBI" id="CHEBI:24875"/>
        <label>1</label>
    </ligand>
</feature>
<dbReference type="Pfam" id="PF00210">
    <property type="entry name" value="Ferritin"/>
    <property type="match status" value="1"/>
</dbReference>
<dbReference type="GO" id="GO:0006826">
    <property type="term" value="P:iron ion transport"/>
    <property type="evidence" value="ECO:0007669"/>
    <property type="project" value="InterPro"/>
</dbReference>
<evidence type="ECO:0000259" key="7">
    <source>
        <dbReference type="PROSITE" id="PS50905"/>
    </source>
</evidence>
<feature type="domain" description="Ferritin-like diiron" evidence="7">
    <location>
        <begin position="32"/>
        <end position="180"/>
    </location>
</feature>
<dbReference type="Gene3D" id="1.20.1260.10">
    <property type="match status" value="1"/>
</dbReference>
<evidence type="ECO:0000256" key="1">
    <source>
        <dbReference type="ARBA" id="ARBA00007513"/>
    </source>
</evidence>
<comment type="catalytic activity">
    <reaction evidence="6">
        <text>4 Fe(2+) + O2 + 4 H(+) = 4 Fe(3+) + 2 H2O</text>
        <dbReference type="Rhea" id="RHEA:11148"/>
        <dbReference type="ChEBI" id="CHEBI:15377"/>
        <dbReference type="ChEBI" id="CHEBI:15378"/>
        <dbReference type="ChEBI" id="CHEBI:15379"/>
        <dbReference type="ChEBI" id="CHEBI:29033"/>
        <dbReference type="ChEBI" id="CHEBI:29034"/>
        <dbReference type="EC" id="1.16.3.1"/>
    </reaction>
</comment>
<feature type="binding site" evidence="5">
    <location>
        <position position="162"/>
    </location>
    <ligand>
        <name>Fe cation</name>
        <dbReference type="ChEBI" id="CHEBI:24875"/>
        <label>1</label>
    </ligand>
</feature>
<feature type="binding site" evidence="5">
    <location>
        <position position="49"/>
    </location>
    <ligand>
        <name>Fe cation</name>
        <dbReference type="ChEBI" id="CHEBI:24875"/>
        <label>1</label>
    </ligand>
</feature>
<organism evidence="8 10">
    <name type="scientific">Nesidiocoris tenuis</name>
    <dbReference type="NCBI Taxonomy" id="355587"/>
    <lineage>
        <taxon>Eukaryota</taxon>
        <taxon>Metazoa</taxon>
        <taxon>Ecdysozoa</taxon>
        <taxon>Arthropoda</taxon>
        <taxon>Hexapoda</taxon>
        <taxon>Insecta</taxon>
        <taxon>Pterygota</taxon>
        <taxon>Neoptera</taxon>
        <taxon>Paraneoptera</taxon>
        <taxon>Hemiptera</taxon>
        <taxon>Heteroptera</taxon>
        <taxon>Panheteroptera</taxon>
        <taxon>Cimicomorpha</taxon>
        <taxon>Miridae</taxon>
        <taxon>Dicyphina</taxon>
        <taxon>Nesidiocoris</taxon>
    </lineage>
</organism>
<dbReference type="GO" id="GO:0008199">
    <property type="term" value="F:ferric iron binding"/>
    <property type="evidence" value="ECO:0007669"/>
    <property type="project" value="InterPro"/>
</dbReference>
<dbReference type="SUPFAM" id="SSF47240">
    <property type="entry name" value="Ferritin-like"/>
    <property type="match status" value="1"/>
</dbReference>